<feature type="domain" description="PPM-type phosphatase" evidence="1">
    <location>
        <begin position="285"/>
        <end position="530"/>
    </location>
</feature>
<protein>
    <recommendedName>
        <fullName evidence="1">PPM-type phosphatase domain-containing protein</fullName>
    </recommendedName>
</protein>
<dbReference type="Pfam" id="PF13672">
    <property type="entry name" value="PP2C_2"/>
    <property type="match status" value="1"/>
</dbReference>
<keyword evidence="2" id="KW-0614">Plasmid</keyword>
<sequence>MMSQNALLEEKIIRLVLSELGHPVEGERLLLLSQDPSLTEEIMRLKERIESLAQGLSARVSEGDNDAEIAASSASSLSDQQQTVVSVADNPGIDATDTSALQPLPENEPHPPFWKLMPYYEFDKPAQREDENLSSLVLKPGQIPTGQQRASLAVPPAVPPRAKITIPNARAGERFSSPVAIVLGEGQQATVRDVVFPRNIGLSFDKEQELLTGTPTESGDIELSVIWSCTSHDECETKQLFIINPDPRSLWKVVEPPADAPYPKSHLDAAGLVRGDIRIAAASRRGRSHEHAGSFRDDDFYINHCQETGWSVMLVADGAGSAVNSREGSRIAVKTAGDYLLNQLSGVKGVHLKQHITAWEGSDQQATINAMLHHFKQAATLAVNSIQNEAICAEQPVKSYSTTLLATVALRTDNELFAAAFWLGDGAIGAYSPSGKVRILGNPDSGEYAGQTRFLDQSIIADPSFSGRISVGKWNDVSHLILMTDGVSDPLFETDNGLRSDEKWTRLVDELNPVLTDASIAPERLGDWLNFFSTGNHDDRTIAVLW</sequence>
<accession>A0A221ZMD8</accession>
<dbReference type="InterPro" id="IPR036457">
    <property type="entry name" value="PPM-type-like_dom_sf"/>
</dbReference>
<dbReference type="InterPro" id="IPR001932">
    <property type="entry name" value="PPM-type_phosphatase-like_dom"/>
</dbReference>
<reference evidence="2" key="1">
    <citation type="submission" date="2017-05" db="EMBL/GenBank/DDBJ databases">
        <authorList>
            <person name="Li X.-P."/>
            <person name="Sun J."/>
            <person name="Liu Y.-H."/>
        </authorList>
    </citation>
    <scope>NUCLEOTIDE SEQUENCE</scope>
    <source>
        <strain evidence="2">D36-1</strain>
        <plasmid evidence="2">pD36-1</plasmid>
    </source>
</reference>
<evidence type="ECO:0000259" key="1">
    <source>
        <dbReference type="Pfam" id="PF13672"/>
    </source>
</evidence>
<name>A0A221ZMD8_CITFR</name>
<dbReference type="SUPFAM" id="SSF81606">
    <property type="entry name" value="PP2C-like"/>
    <property type="match status" value="1"/>
</dbReference>
<geneLocation type="plasmid" evidence="2">
    <name>pD36-1</name>
</geneLocation>
<evidence type="ECO:0000313" key="2">
    <source>
        <dbReference type="EMBL" id="ASO63686.1"/>
    </source>
</evidence>
<dbReference type="Gene3D" id="3.60.40.10">
    <property type="entry name" value="PPM-type phosphatase domain"/>
    <property type="match status" value="1"/>
</dbReference>
<proteinExistence type="predicted"/>
<dbReference type="EMBL" id="MF083142">
    <property type="protein sequence ID" value="ASO63686.1"/>
    <property type="molecule type" value="Genomic_DNA"/>
</dbReference>
<dbReference type="AlphaFoldDB" id="A0A221ZMD8"/>
<organism evidence="2">
    <name type="scientific">Citrobacter freundii</name>
    <dbReference type="NCBI Taxonomy" id="546"/>
    <lineage>
        <taxon>Bacteria</taxon>
        <taxon>Pseudomonadati</taxon>
        <taxon>Pseudomonadota</taxon>
        <taxon>Gammaproteobacteria</taxon>
        <taxon>Enterobacterales</taxon>
        <taxon>Enterobacteriaceae</taxon>
        <taxon>Citrobacter</taxon>
        <taxon>Citrobacter freundii complex</taxon>
    </lineage>
</organism>